<evidence type="ECO:0000313" key="3">
    <source>
        <dbReference type="EMBL" id="GAA3753273.1"/>
    </source>
</evidence>
<dbReference type="RefSeq" id="WP_344973218.1">
    <property type="nucleotide sequence ID" value="NZ_BAABDD010000018.1"/>
</dbReference>
<dbReference type="InterPro" id="IPR023180">
    <property type="entry name" value="THP_succinylTrfase_dom1"/>
</dbReference>
<comment type="caution">
    <text evidence="3">The sequence shown here is derived from an EMBL/GenBank/DDBJ whole genome shotgun (WGS) entry which is preliminary data.</text>
</comment>
<dbReference type="Gene3D" id="2.160.10.10">
    <property type="entry name" value="Hexapeptide repeat proteins"/>
    <property type="match status" value="1"/>
</dbReference>
<dbReference type="Gene3D" id="1.10.166.10">
    <property type="entry name" value="Tetrahydrodipicolinate-N-succinyltransferase, N-terminal domain"/>
    <property type="match status" value="1"/>
</dbReference>
<protein>
    <submittedName>
        <fullName evidence="3">2,3,4,5-tetrahydropyridine-2,6-dicarboxylate N-succinyltransferase</fullName>
    </submittedName>
</protein>
<feature type="domain" description="Tetrahydrodipicolinate-N-succinyltransferase chain A" evidence="2">
    <location>
        <begin position="3"/>
        <end position="66"/>
    </location>
</feature>
<evidence type="ECO:0000313" key="4">
    <source>
        <dbReference type="Proteomes" id="UP001500908"/>
    </source>
</evidence>
<comment type="similarity">
    <text evidence="1">Belongs to the transferase hexapeptide repeat family.</text>
</comment>
<dbReference type="PANTHER" id="PTHR43300">
    <property type="entry name" value="ACETYLTRANSFERASE"/>
    <property type="match status" value="1"/>
</dbReference>
<dbReference type="EMBL" id="BAABDD010000018">
    <property type="protein sequence ID" value="GAA3753273.1"/>
    <property type="molecule type" value="Genomic_DNA"/>
</dbReference>
<dbReference type="PANTHER" id="PTHR43300:SF10">
    <property type="entry name" value="2,3,4,5-TETRAHYDROPYRIDINE-2,6-DICARBOXYLATE N-ACETYLTRANSFERASE"/>
    <property type="match status" value="1"/>
</dbReference>
<sequence length="273" mass="28992">MEIRALVEDAFERRAELTESDLMRLSPTIEVGMAALDRGELRAAHPTAGGWAVDTFVKKLILLSFRTRPNVVAESGAGRPKSFDRIPLKFEGWSAADFHKSGVRVVPGAVVRQGAHVAPGAVLMPCFVNTGAYVGAGTMIDTWATVGSCAQVGERCHISGGAGLGGVLEPIGDDPVIVEDEVFVGARSEIAEGVRVRRGAVIGMGVYLSRSTPIVDRASGEVIRGEVPENAVVTAGARVDPQRPEISVYAAVIVKYADERTRGKTALNDMVRD</sequence>
<dbReference type="InterPro" id="IPR011004">
    <property type="entry name" value="Trimer_LpxA-like_sf"/>
</dbReference>
<keyword evidence="4" id="KW-1185">Reference proteome</keyword>
<dbReference type="InterPro" id="IPR037133">
    <property type="entry name" value="THP_succinylTrfase_N_sf"/>
</dbReference>
<gene>
    <name evidence="3" type="primary">dapD</name>
    <name evidence="3" type="ORF">GCM10022402_35080</name>
</gene>
<dbReference type="NCBIfam" id="NF008808">
    <property type="entry name" value="PRK11830.1"/>
    <property type="match status" value="1"/>
</dbReference>
<reference evidence="4" key="1">
    <citation type="journal article" date="2019" name="Int. J. Syst. Evol. Microbiol.">
        <title>The Global Catalogue of Microorganisms (GCM) 10K type strain sequencing project: providing services to taxonomists for standard genome sequencing and annotation.</title>
        <authorList>
            <consortium name="The Broad Institute Genomics Platform"/>
            <consortium name="The Broad Institute Genome Sequencing Center for Infectious Disease"/>
            <person name="Wu L."/>
            <person name="Ma J."/>
        </authorList>
    </citation>
    <scope>NUCLEOTIDE SEQUENCE [LARGE SCALE GENOMIC DNA]</scope>
    <source>
        <strain evidence="4">JCM 17137</strain>
    </source>
</reference>
<proteinExistence type="inferred from homology"/>
<evidence type="ECO:0000256" key="1">
    <source>
        <dbReference type="ARBA" id="ARBA00007274"/>
    </source>
</evidence>
<dbReference type="CDD" id="cd03350">
    <property type="entry name" value="LbH_THP_succinylT"/>
    <property type="match status" value="1"/>
</dbReference>
<dbReference type="Pfam" id="PF14602">
    <property type="entry name" value="Hexapep_2"/>
    <property type="match status" value="1"/>
</dbReference>
<evidence type="ECO:0000259" key="2">
    <source>
        <dbReference type="Pfam" id="PF14805"/>
    </source>
</evidence>
<name>A0ABP7G1N9_9ACTN</name>
<dbReference type="InterPro" id="IPR001451">
    <property type="entry name" value="Hexapep"/>
</dbReference>
<dbReference type="SUPFAM" id="SSF51161">
    <property type="entry name" value="Trimeric LpxA-like enzymes"/>
    <property type="match status" value="1"/>
</dbReference>
<accession>A0ABP7G1N9</accession>
<dbReference type="Pfam" id="PF14805">
    <property type="entry name" value="THDPS_N_2"/>
    <property type="match status" value="1"/>
</dbReference>
<dbReference type="Proteomes" id="UP001500908">
    <property type="component" value="Unassembled WGS sequence"/>
</dbReference>
<dbReference type="InterPro" id="IPR050179">
    <property type="entry name" value="Trans_hexapeptide_repeat"/>
</dbReference>
<organism evidence="3 4">
    <name type="scientific">Salinactinospora qingdaonensis</name>
    <dbReference type="NCBI Taxonomy" id="702744"/>
    <lineage>
        <taxon>Bacteria</taxon>
        <taxon>Bacillati</taxon>
        <taxon>Actinomycetota</taxon>
        <taxon>Actinomycetes</taxon>
        <taxon>Streptosporangiales</taxon>
        <taxon>Nocardiopsidaceae</taxon>
        <taxon>Salinactinospora</taxon>
    </lineage>
</organism>